<keyword evidence="4" id="KW-1185">Reference proteome</keyword>
<dbReference type="InterPro" id="IPR052618">
    <property type="entry name" value="ComplexI_NDUFA12"/>
</dbReference>
<proteinExistence type="inferred from homology"/>
<comment type="similarity">
    <text evidence="1">Belongs to the complex I NDUFA12 subunit family.</text>
</comment>
<gene>
    <name evidence="3" type="ORF">BaRGS_00018372</name>
</gene>
<evidence type="ECO:0000256" key="1">
    <source>
        <dbReference type="ARBA" id="ARBA00007355"/>
    </source>
</evidence>
<evidence type="ECO:0008006" key="5">
    <source>
        <dbReference type="Google" id="ProtNLM"/>
    </source>
</evidence>
<comment type="caution">
    <text evidence="3">The sequence shown here is derived from an EMBL/GenBank/DDBJ whole genome shotgun (WGS) entry which is preliminary data.</text>
</comment>
<feature type="region of interest" description="Disordered" evidence="2">
    <location>
        <begin position="106"/>
        <end position="162"/>
    </location>
</feature>
<protein>
    <recommendedName>
        <fullName evidence="5">NADH dehydrogenase [ubiquinone] 1 alpha subcomplex assembly factor 2</fullName>
    </recommendedName>
</protein>
<dbReference type="Pfam" id="PF05071">
    <property type="entry name" value="NDUFA12"/>
    <property type="match status" value="1"/>
</dbReference>
<evidence type="ECO:0000313" key="4">
    <source>
        <dbReference type="Proteomes" id="UP001519460"/>
    </source>
</evidence>
<name>A0ABD0KTQ7_9CAEN</name>
<dbReference type="AlphaFoldDB" id="A0ABD0KTQ7"/>
<evidence type="ECO:0000313" key="3">
    <source>
        <dbReference type="EMBL" id="KAK7490393.1"/>
    </source>
</evidence>
<accession>A0ABD0KTQ7</accession>
<dbReference type="PANTHER" id="PTHR32470:SF2">
    <property type="entry name" value="NADH DEHYDROGENASE [UBIQUINONE] 1 ALPHA SUBCOMPLEX ASSEMBLY FACTOR 2"/>
    <property type="match status" value="1"/>
</dbReference>
<sequence length="162" mass="19035">MSRSAGLFARVWQGIRGAFGAREQAARFVGEDHLGNRYYEKDPDQKRGRRGSRWVEARDAAEGDMTFMPEVPSEWDSWLRRRRDNPPTQEELDRNYAMMIRTQQRAKELERNEGKLPVDEVPEAPYTETVTEESFKSKFPKYEDFEIAPGQFQEKQQKKGEK</sequence>
<dbReference type="Proteomes" id="UP001519460">
    <property type="component" value="Unassembled WGS sequence"/>
</dbReference>
<dbReference type="PANTHER" id="PTHR32470">
    <property type="entry name" value="ADH DEHYDROGENASE [UBIQUINONE] 1 ALPHA SUBCOMPLEX ASSEMBLY FACTOR 2"/>
    <property type="match status" value="1"/>
</dbReference>
<evidence type="ECO:0000256" key="2">
    <source>
        <dbReference type="SAM" id="MobiDB-lite"/>
    </source>
</evidence>
<organism evidence="3 4">
    <name type="scientific">Batillaria attramentaria</name>
    <dbReference type="NCBI Taxonomy" id="370345"/>
    <lineage>
        <taxon>Eukaryota</taxon>
        <taxon>Metazoa</taxon>
        <taxon>Spiralia</taxon>
        <taxon>Lophotrochozoa</taxon>
        <taxon>Mollusca</taxon>
        <taxon>Gastropoda</taxon>
        <taxon>Caenogastropoda</taxon>
        <taxon>Sorbeoconcha</taxon>
        <taxon>Cerithioidea</taxon>
        <taxon>Batillariidae</taxon>
        <taxon>Batillaria</taxon>
    </lineage>
</organism>
<dbReference type="EMBL" id="JACVVK020000127">
    <property type="protein sequence ID" value="KAK7490393.1"/>
    <property type="molecule type" value="Genomic_DNA"/>
</dbReference>
<feature type="compositionally biased region" description="Basic and acidic residues" evidence="2">
    <location>
        <begin position="133"/>
        <end position="144"/>
    </location>
</feature>
<reference evidence="3 4" key="1">
    <citation type="journal article" date="2023" name="Sci. Data">
        <title>Genome assembly of the Korean intertidal mud-creeper Batillaria attramentaria.</title>
        <authorList>
            <person name="Patra A.K."/>
            <person name="Ho P.T."/>
            <person name="Jun S."/>
            <person name="Lee S.J."/>
            <person name="Kim Y."/>
            <person name="Won Y.J."/>
        </authorList>
    </citation>
    <scope>NUCLEOTIDE SEQUENCE [LARGE SCALE GENOMIC DNA]</scope>
    <source>
        <strain evidence="3">Wonlab-2016</strain>
    </source>
</reference>
<dbReference type="InterPro" id="IPR007763">
    <property type="entry name" value="NDUFA12"/>
</dbReference>
<feature type="compositionally biased region" description="Basic and acidic residues" evidence="2">
    <location>
        <begin position="106"/>
        <end position="118"/>
    </location>
</feature>